<dbReference type="AlphaFoldDB" id="A0A8T0H7Z8"/>
<feature type="chain" id="PRO_5035904432" evidence="1">
    <location>
        <begin position="16"/>
        <end position="63"/>
    </location>
</feature>
<accession>A0A8T0H7Z8</accession>
<reference evidence="2" key="1">
    <citation type="submission" date="2020-06" db="EMBL/GenBank/DDBJ databases">
        <title>WGS assembly of Ceratodon purpureus strain R40.</title>
        <authorList>
            <person name="Carey S.B."/>
            <person name="Jenkins J."/>
            <person name="Shu S."/>
            <person name="Lovell J.T."/>
            <person name="Sreedasyam A."/>
            <person name="Maumus F."/>
            <person name="Tiley G.P."/>
            <person name="Fernandez-Pozo N."/>
            <person name="Barry K."/>
            <person name="Chen C."/>
            <person name="Wang M."/>
            <person name="Lipzen A."/>
            <person name="Daum C."/>
            <person name="Saski C.A."/>
            <person name="Payton A.C."/>
            <person name="Mcbreen J.C."/>
            <person name="Conrad R.E."/>
            <person name="Kollar L.M."/>
            <person name="Olsson S."/>
            <person name="Huttunen S."/>
            <person name="Landis J.B."/>
            <person name="Wickett N.J."/>
            <person name="Johnson M.G."/>
            <person name="Rensing S.A."/>
            <person name="Grimwood J."/>
            <person name="Schmutz J."/>
            <person name="Mcdaniel S.F."/>
        </authorList>
    </citation>
    <scope>NUCLEOTIDE SEQUENCE</scope>
    <source>
        <strain evidence="2">R40</strain>
    </source>
</reference>
<keyword evidence="1" id="KW-0732">Signal</keyword>
<proteinExistence type="predicted"/>
<feature type="signal peptide" evidence="1">
    <location>
        <begin position="1"/>
        <end position="15"/>
    </location>
</feature>
<dbReference type="Proteomes" id="UP000822688">
    <property type="component" value="Chromosome 7"/>
</dbReference>
<evidence type="ECO:0000256" key="1">
    <source>
        <dbReference type="SAM" id="SignalP"/>
    </source>
</evidence>
<evidence type="ECO:0000313" key="3">
    <source>
        <dbReference type="Proteomes" id="UP000822688"/>
    </source>
</evidence>
<evidence type="ECO:0000313" key="2">
    <source>
        <dbReference type="EMBL" id="KAG0566797.1"/>
    </source>
</evidence>
<protein>
    <submittedName>
        <fullName evidence="2">Uncharacterized protein</fullName>
    </submittedName>
</protein>
<keyword evidence="3" id="KW-1185">Reference proteome</keyword>
<comment type="caution">
    <text evidence="2">The sequence shown here is derived from an EMBL/GenBank/DDBJ whole genome shotgun (WGS) entry which is preliminary data.</text>
</comment>
<sequence length="63" mass="7179">MYLVCPLVFIYICVGQQAFFYHSCCQGKASFVEGAEIKMLQLNDLFARIVSLQSREISDKPTQ</sequence>
<name>A0A8T0H7Z8_CERPU</name>
<organism evidence="2 3">
    <name type="scientific">Ceratodon purpureus</name>
    <name type="common">Fire moss</name>
    <name type="synonym">Dicranum purpureum</name>
    <dbReference type="NCBI Taxonomy" id="3225"/>
    <lineage>
        <taxon>Eukaryota</taxon>
        <taxon>Viridiplantae</taxon>
        <taxon>Streptophyta</taxon>
        <taxon>Embryophyta</taxon>
        <taxon>Bryophyta</taxon>
        <taxon>Bryophytina</taxon>
        <taxon>Bryopsida</taxon>
        <taxon>Dicranidae</taxon>
        <taxon>Pseudoditrichales</taxon>
        <taxon>Ditrichaceae</taxon>
        <taxon>Ceratodon</taxon>
    </lineage>
</organism>
<gene>
    <name evidence="2" type="ORF">KC19_7G088600</name>
</gene>
<dbReference type="EMBL" id="CM026428">
    <property type="protein sequence ID" value="KAG0566797.1"/>
    <property type="molecule type" value="Genomic_DNA"/>
</dbReference>